<evidence type="ECO:0000256" key="9">
    <source>
        <dbReference type="ARBA" id="ARBA00022723"/>
    </source>
</evidence>
<dbReference type="GO" id="GO:0006166">
    <property type="term" value="P:purine ribonucleoside salvage"/>
    <property type="evidence" value="ECO:0007669"/>
    <property type="project" value="UniProtKB-KW"/>
</dbReference>
<dbReference type="Pfam" id="PF00156">
    <property type="entry name" value="Pribosyltran"/>
    <property type="match status" value="1"/>
</dbReference>
<evidence type="ECO:0000259" key="16">
    <source>
        <dbReference type="Pfam" id="PF00156"/>
    </source>
</evidence>
<keyword evidence="7 15" id="KW-0328">Glycosyltransferase</keyword>
<evidence type="ECO:0000256" key="15">
    <source>
        <dbReference type="RuleBase" id="RU364099"/>
    </source>
</evidence>
<dbReference type="NCBIfam" id="TIGR01203">
    <property type="entry name" value="HGPRTase"/>
    <property type="match status" value="1"/>
</dbReference>
<dbReference type="AlphaFoldDB" id="A0A1N6FGY0"/>
<dbReference type="GO" id="GO:0000287">
    <property type="term" value="F:magnesium ion binding"/>
    <property type="evidence" value="ECO:0007669"/>
    <property type="project" value="TreeGrafter"/>
</dbReference>
<dbReference type="GO" id="GO:0046100">
    <property type="term" value="P:hypoxanthine metabolic process"/>
    <property type="evidence" value="ECO:0007669"/>
    <property type="project" value="TreeGrafter"/>
</dbReference>
<dbReference type="SUPFAM" id="SSF53271">
    <property type="entry name" value="PRTase-like"/>
    <property type="match status" value="1"/>
</dbReference>
<evidence type="ECO:0000256" key="8">
    <source>
        <dbReference type="ARBA" id="ARBA00022679"/>
    </source>
</evidence>
<dbReference type="InterPro" id="IPR005904">
    <property type="entry name" value="Hxn_phspho_trans"/>
</dbReference>
<evidence type="ECO:0000256" key="5">
    <source>
        <dbReference type="ARBA" id="ARBA00011895"/>
    </source>
</evidence>
<evidence type="ECO:0000256" key="2">
    <source>
        <dbReference type="ARBA" id="ARBA00004496"/>
    </source>
</evidence>
<dbReference type="STRING" id="226505.SAMN05444394_2441"/>
<keyword evidence="11 15" id="KW-0547">Nucleotide-binding</keyword>
<dbReference type="EC" id="2.4.2.8" evidence="5 15"/>
<dbReference type="GO" id="GO:0052657">
    <property type="term" value="F:guanine phosphoribosyltransferase activity"/>
    <property type="evidence" value="ECO:0007669"/>
    <property type="project" value="RHEA"/>
</dbReference>
<dbReference type="GO" id="GO:0000166">
    <property type="term" value="F:nucleotide binding"/>
    <property type="evidence" value="ECO:0007669"/>
    <property type="project" value="UniProtKB-KW"/>
</dbReference>
<comment type="subcellular location">
    <subcellularLocation>
        <location evidence="2 15">Cytoplasm</location>
    </subcellularLocation>
</comment>
<comment type="similarity">
    <text evidence="4 15">Belongs to the purine/pyrimidine phosphoribosyltransferase family.</text>
</comment>
<evidence type="ECO:0000256" key="7">
    <source>
        <dbReference type="ARBA" id="ARBA00022676"/>
    </source>
</evidence>
<evidence type="ECO:0000256" key="6">
    <source>
        <dbReference type="ARBA" id="ARBA00022490"/>
    </source>
</evidence>
<name>A0A1N6FGY0_9BACT</name>
<dbReference type="GO" id="GO:0004422">
    <property type="term" value="F:hypoxanthine phosphoribosyltransferase activity"/>
    <property type="evidence" value="ECO:0007669"/>
    <property type="project" value="InterPro"/>
</dbReference>
<evidence type="ECO:0000256" key="12">
    <source>
        <dbReference type="ARBA" id="ARBA00022842"/>
    </source>
</evidence>
<keyword evidence="10 15" id="KW-0660">Purine salvage</keyword>
<protein>
    <recommendedName>
        <fullName evidence="5 15">Hypoxanthine phosphoribosyltransferase</fullName>
        <ecNumber evidence="5 15">2.4.2.8</ecNumber>
    </recommendedName>
</protein>
<feature type="domain" description="Phosphoribosyltransferase" evidence="16">
    <location>
        <begin position="18"/>
        <end position="162"/>
    </location>
</feature>
<dbReference type="CDD" id="cd06223">
    <property type="entry name" value="PRTases_typeI"/>
    <property type="match status" value="1"/>
</dbReference>
<dbReference type="PANTHER" id="PTHR43340:SF1">
    <property type="entry name" value="HYPOXANTHINE PHOSPHORIBOSYLTRANSFERASE"/>
    <property type="match status" value="1"/>
</dbReference>
<evidence type="ECO:0000256" key="3">
    <source>
        <dbReference type="ARBA" id="ARBA00004669"/>
    </source>
</evidence>
<dbReference type="GO" id="GO:0032263">
    <property type="term" value="P:GMP salvage"/>
    <property type="evidence" value="ECO:0007669"/>
    <property type="project" value="TreeGrafter"/>
</dbReference>
<keyword evidence="18" id="KW-1185">Reference proteome</keyword>
<evidence type="ECO:0000256" key="4">
    <source>
        <dbReference type="ARBA" id="ARBA00008391"/>
    </source>
</evidence>
<keyword evidence="12 15" id="KW-0460">Magnesium</keyword>
<proteinExistence type="inferred from homology"/>
<accession>A0A1N6FGY0</accession>
<evidence type="ECO:0000256" key="10">
    <source>
        <dbReference type="ARBA" id="ARBA00022726"/>
    </source>
</evidence>
<keyword evidence="8 15" id="KW-0808">Transferase</keyword>
<evidence type="ECO:0000256" key="11">
    <source>
        <dbReference type="ARBA" id="ARBA00022741"/>
    </source>
</evidence>
<dbReference type="OrthoDB" id="9802824at2"/>
<comment type="catalytic activity">
    <reaction evidence="13">
        <text>GMP + diphosphate = guanine + 5-phospho-alpha-D-ribose 1-diphosphate</text>
        <dbReference type="Rhea" id="RHEA:25424"/>
        <dbReference type="ChEBI" id="CHEBI:16235"/>
        <dbReference type="ChEBI" id="CHEBI:33019"/>
        <dbReference type="ChEBI" id="CHEBI:58017"/>
        <dbReference type="ChEBI" id="CHEBI:58115"/>
        <dbReference type="EC" id="2.4.2.8"/>
    </reaction>
    <physiologicalReaction direction="right-to-left" evidence="13">
        <dbReference type="Rhea" id="RHEA:25426"/>
    </physiologicalReaction>
</comment>
<dbReference type="GO" id="GO:0005829">
    <property type="term" value="C:cytosol"/>
    <property type="evidence" value="ECO:0007669"/>
    <property type="project" value="TreeGrafter"/>
</dbReference>
<dbReference type="UniPathway" id="UPA00591">
    <property type="reaction ID" value="UER00648"/>
</dbReference>
<reference evidence="18" key="1">
    <citation type="submission" date="2016-11" db="EMBL/GenBank/DDBJ databases">
        <authorList>
            <person name="Varghese N."/>
            <person name="Submissions S."/>
        </authorList>
    </citation>
    <scope>NUCLEOTIDE SEQUENCE [LARGE SCALE GENOMIC DNA]</scope>
    <source>
        <strain evidence="18">DSM 15292</strain>
    </source>
</reference>
<evidence type="ECO:0000313" key="18">
    <source>
        <dbReference type="Proteomes" id="UP000185221"/>
    </source>
</evidence>
<keyword evidence="6 15" id="KW-0963">Cytoplasm</keyword>
<dbReference type="InterPro" id="IPR000836">
    <property type="entry name" value="PRTase_dom"/>
</dbReference>
<dbReference type="RefSeq" id="WP_074225284.1">
    <property type="nucleotide sequence ID" value="NZ_FSRC01000002.1"/>
</dbReference>
<dbReference type="GO" id="GO:0006178">
    <property type="term" value="P:guanine salvage"/>
    <property type="evidence" value="ECO:0007669"/>
    <property type="project" value="TreeGrafter"/>
</dbReference>
<evidence type="ECO:0000256" key="14">
    <source>
        <dbReference type="ARBA" id="ARBA00049402"/>
    </source>
</evidence>
<dbReference type="Proteomes" id="UP000185221">
    <property type="component" value="Unassembled WGS sequence"/>
</dbReference>
<gene>
    <name evidence="17" type="ORF">SAMN05444394_2441</name>
</gene>
<dbReference type="PANTHER" id="PTHR43340">
    <property type="entry name" value="HYPOXANTHINE-GUANINE PHOSPHORIBOSYLTRANSFERASE"/>
    <property type="match status" value="1"/>
</dbReference>
<dbReference type="EMBL" id="FSRC01000002">
    <property type="protein sequence ID" value="SIN94519.1"/>
    <property type="molecule type" value="Genomic_DNA"/>
</dbReference>
<organism evidence="17 18">
    <name type="scientific">Algoriphagus halophilus</name>
    <dbReference type="NCBI Taxonomy" id="226505"/>
    <lineage>
        <taxon>Bacteria</taxon>
        <taxon>Pseudomonadati</taxon>
        <taxon>Bacteroidota</taxon>
        <taxon>Cytophagia</taxon>
        <taxon>Cytophagales</taxon>
        <taxon>Cyclobacteriaceae</taxon>
        <taxon>Algoriphagus</taxon>
    </lineage>
</organism>
<comment type="cofactor">
    <cofactor evidence="1 15">
        <name>Mg(2+)</name>
        <dbReference type="ChEBI" id="CHEBI:18420"/>
    </cofactor>
</comment>
<dbReference type="GO" id="GO:0032264">
    <property type="term" value="P:IMP salvage"/>
    <property type="evidence" value="ECO:0007669"/>
    <property type="project" value="UniProtKB-UniPathway"/>
</dbReference>
<dbReference type="InterPro" id="IPR050408">
    <property type="entry name" value="HGPRT"/>
</dbReference>
<dbReference type="Gene3D" id="3.40.50.2020">
    <property type="match status" value="1"/>
</dbReference>
<comment type="catalytic activity">
    <reaction evidence="14">
        <text>IMP + diphosphate = hypoxanthine + 5-phospho-alpha-D-ribose 1-diphosphate</text>
        <dbReference type="Rhea" id="RHEA:17973"/>
        <dbReference type="ChEBI" id="CHEBI:17368"/>
        <dbReference type="ChEBI" id="CHEBI:33019"/>
        <dbReference type="ChEBI" id="CHEBI:58017"/>
        <dbReference type="ChEBI" id="CHEBI:58053"/>
        <dbReference type="EC" id="2.4.2.8"/>
    </reaction>
    <physiologicalReaction direction="right-to-left" evidence="14">
        <dbReference type="Rhea" id="RHEA:17975"/>
    </physiologicalReaction>
</comment>
<dbReference type="InterPro" id="IPR029057">
    <property type="entry name" value="PRTase-like"/>
</dbReference>
<sequence length="178" mass="20054">MAIKIKDKAFVPFINENQLKQKISQVGAQITQDYLGKDVVLLGVLNGSFMFMADLCRSIDLSVSCTFVKISSYQGTKSSEKVTALLGIQENLENKNVIIVEDIIDTGISMDHMLKQIYDFKPASVSLVALLFKPEAFRFNYQIDYVCFEIPNKFVVGYGLDYDGLGRNLKEIYQLDTP</sequence>
<evidence type="ECO:0000313" key="17">
    <source>
        <dbReference type="EMBL" id="SIN94519.1"/>
    </source>
</evidence>
<comment type="pathway">
    <text evidence="3 15">Purine metabolism; IMP biosynthesis via salvage pathway; IMP from hypoxanthine: step 1/1.</text>
</comment>
<evidence type="ECO:0000256" key="1">
    <source>
        <dbReference type="ARBA" id="ARBA00001946"/>
    </source>
</evidence>
<keyword evidence="9 15" id="KW-0479">Metal-binding</keyword>
<evidence type="ECO:0000256" key="13">
    <source>
        <dbReference type="ARBA" id="ARBA00048811"/>
    </source>
</evidence>